<dbReference type="GO" id="GO:0005737">
    <property type="term" value="C:cytoplasm"/>
    <property type="evidence" value="ECO:0007669"/>
    <property type="project" value="UniProtKB-SubCell"/>
</dbReference>
<keyword evidence="3" id="KW-0949">S-adenosyl-L-methionine</keyword>
<keyword evidence="5" id="KW-0560">Oxidoreductase</keyword>
<evidence type="ECO:0000313" key="6">
    <source>
        <dbReference type="Proteomes" id="UP000000960"/>
    </source>
</evidence>
<gene>
    <name evidence="5" type="ordered locus">Apar_0799</name>
</gene>
<dbReference type="GO" id="GO:0046872">
    <property type="term" value="F:metal ion binding"/>
    <property type="evidence" value="ECO:0007669"/>
    <property type="project" value="UniProtKB-UniRule"/>
</dbReference>
<dbReference type="InterPro" id="IPR023404">
    <property type="entry name" value="rSAM_horseshoe"/>
</dbReference>
<dbReference type="PROSITE" id="PS51918">
    <property type="entry name" value="RADICAL_SAM"/>
    <property type="match status" value="1"/>
</dbReference>
<accession>C8W6Y8</accession>
<dbReference type="InterPro" id="IPR058240">
    <property type="entry name" value="rSAM_sf"/>
</dbReference>
<dbReference type="Proteomes" id="UP000000960">
    <property type="component" value="Chromosome"/>
</dbReference>
<comment type="similarity">
    <text evidence="1">Belongs to the anaerobic coproporphyrinogen-III oxidase family. HemW subfamily.</text>
</comment>
<evidence type="ECO:0000313" key="5">
    <source>
        <dbReference type="EMBL" id="ACV51228.1"/>
    </source>
</evidence>
<dbReference type="SFLD" id="SFLDF00562">
    <property type="entry name" value="HemN-like__clustered_with_heat"/>
    <property type="match status" value="1"/>
</dbReference>
<name>C8W6Y8_LANP1</name>
<keyword evidence="3" id="KW-0963">Cytoplasm</keyword>
<reference evidence="5 6" key="1">
    <citation type="journal article" date="2009" name="Stand. Genomic Sci.">
        <title>Complete genome sequence of Atopobium parvulum type strain (IPP 1246).</title>
        <authorList>
            <person name="Copeland A."/>
            <person name="Sikorski J."/>
            <person name="Lapidus A."/>
            <person name="Nolan M."/>
            <person name="Del Rio T.G."/>
            <person name="Lucas S."/>
            <person name="Chen F."/>
            <person name="Tice H."/>
            <person name="Pitluck S."/>
            <person name="Cheng J.F."/>
            <person name="Pukall R."/>
            <person name="Chertkov O."/>
            <person name="Brettin T."/>
            <person name="Han C."/>
            <person name="Detter J.C."/>
            <person name="Kuske C."/>
            <person name="Bruce D."/>
            <person name="Goodwin L."/>
            <person name="Ivanova N."/>
            <person name="Mavromatis K."/>
            <person name="Mikhailova N."/>
            <person name="Chen A."/>
            <person name="Palaniappan K."/>
            <person name="Chain P."/>
            <person name="Rohde M."/>
            <person name="Goker M."/>
            <person name="Bristow J."/>
            <person name="Eisen J.A."/>
            <person name="Markowitz V."/>
            <person name="Hugenholtz P."/>
            <person name="Kyrpides N.C."/>
            <person name="Klenk H.P."/>
            <person name="Detter J.C."/>
        </authorList>
    </citation>
    <scope>NUCLEOTIDE SEQUENCE [LARGE SCALE GENOMIC DNA]</scope>
    <source>
        <strain evidence="6">ATCC 33793 / DSM 20469 / CCUG 32760 / JCM 10300 / KCTC 3663 / VPI 0546 / 1246</strain>
    </source>
</reference>
<keyword evidence="3" id="KW-0143">Chaperone</keyword>
<evidence type="ECO:0000256" key="2">
    <source>
        <dbReference type="ARBA" id="ARBA00017228"/>
    </source>
</evidence>
<keyword evidence="3" id="KW-0004">4Fe-4S</keyword>
<organism evidence="5 6">
    <name type="scientific">Lancefieldella parvula (strain ATCC 33793 / DSM 20469 / CCUG 32760 / JCM 10300 / KCTC 3663 / VPI 0546 / 1246)</name>
    <name type="common">Atopobium parvulum</name>
    <dbReference type="NCBI Taxonomy" id="521095"/>
    <lineage>
        <taxon>Bacteria</taxon>
        <taxon>Bacillati</taxon>
        <taxon>Actinomycetota</taxon>
        <taxon>Coriobacteriia</taxon>
        <taxon>Coriobacteriales</taxon>
        <taxon>Atopobiaceae</taxon>
        <taxon>Lancefieldella</taxon>
    </lineage>
</organism>
<dbReference type="SFLD" id="SFLDG01082">
    <property type="entry name" value="B12-binding_domain_containing"/>
    <property type="match status" value="1"/>
</dbReference>
<dbReference type="InterPro" id="IPR004559">
    <property type="entry name" value="HemW-like"/>
</dbReference>
<dbReference type="Pfam" id="PF04055">
    <property type="entry name" value="Radical_SAM"/>
    <property type="match status" value="1"/>
</dbReference>
<protein>
    <recommendedName>
        <fullName evidence="2 3">Heme chaperone HemW</fullName>
    </recommendedName>
</protein>
<dbReference type="PANTHER" id="PTHR13932:SF5">
    <property type="entry name" value="RADICAL S-ADENOSYL METHIONINE DOMAIN-CONTAINING PROTEIN 1, MITOCHONDRIAL"/>
    <property type="match status" value="1"/>
</dbReference>
<keyword evidence="3" id="KW-0411">Iron-sulfur</keyword>
<dbReference type="GO" id="GO:0051539">
    <property type="term" value="F:4 iron, 4 sulfur cluster binding"/>
    <property type="evidence" value="ECO:0007669"/>
    <property type="project" value="UniProtKB-UniRule"/>
</dbReference>
<evidence type="ECO:0000256" key="1">
    <source>
        <dbReference type="ARBA" id="ARBA00006100"/>
    </source>
</evidence>
<dbReference type="RefSeq" id="WP_012808885.1">
    <property type="nucleotide sequence ID" value="NC_013203.1"/>
</dbReference>
<dbReference type="SUPFAM" id="SSF102114">
    <property type="entry name" value="Radical SAM enzymes"/>
    <property type="match status" value="1"/>
</dbReference>
<dbReference type="GO" id="GO:0006779">
    <property type="term" value="P:porphyrin-containing compound biosynthetic process"/>
    <property type="evidence" value="ECO:0007669"/>
    <property type="project" value="InterPro"/>
</dbReference>
<dbReference type="HOGENOM" id="CLU_027579_2_0_11"/>
<keyword evidence="3" id="KW-0349">Heme</keyword>
<dbReference type="Gene3D" id="3.80.30.20">
    <property type="entry name" value="tm_1862 like domain"/>
    <property type="match status" value="1"/>
</dbReference>
<keyword evidence="6" id="KW-1185">Reference proteome</keyword>
<keyword evidence="3" id="KW-0408">Iron</keyword>
<comment type="subcellular location">
    <subcellularLocation>
        <location evidence="3">Cytoplasm</location>
    </subcellularLocation>
</comment>
<dbReference type="eggNOG" id="COG0635">
    <property type="taxonomic scope" value="Bacteria"/>
</dbReference>
<proteinExistence type="inferred from homology"/>
<dbReference type="GeneID" id="84806326"/>
<keyword evidence="3" id="KW-0479">Metal-binding</keyword>
<sequence>MNSWQFKYNQAAVSALYLHIPFCSQKCFYCDFSSWSTRQDDSRMKKYVNALKHQLDEAAQLGILATTKTVYMGGGTPSLLDQGAVDLAHHTSSITHPIEFSMEANPDSLSDELLASLSAGGVTRISLGVQSFNDNELKELGRIHSADLAYDRVLAAKESGYEVSVDLMCAIPEQTESSWEYTLSRFISLGVNHVSVYPLTIEDGTALAKQTQDKDIPWNVYDVQADRMQTASKMLQAAGFERYEVASYARNQKSCKHNKMYWTGESYLGLGTSAASMLTAFEYDALAKENAFLPSRPQDAIRVRLVVLDSPKKIAEGISLFSTEFDVEFLTYREAVAEDLMLHARLTELIAPALLDESEQVFGALTLQEVFDACVQDELLECVDAADSEIKASYRPTKKGWLLGNELYGRFWELR</sequence>
<dbReference type="InterPro" id="IPR006638">
    <property type="entry name" value="Elp3/MiaA/NifB-like_rSAM"/>
</dbReference>
<dbReference type="EMBL" id="CP001721">
    <property type="protein sequence ID" value="ACV51228.1"/>
    <property type="molecule type" value="Genomic_DNA"/>
</dbReference>
<evidence type="ECO:0000256" key="3">
    <source>
        <dbReference type="RuleBase" id="RU364116"/>
    </source>
</evidence>
<dbReference type="InterPro" id="IPR034505">
    <property type="entry name" value="Coproporphyrinogen-III_oxidase"/>
</dbReference>
<dbReference type="GO" id="GO:0004109">
    <property type="term" value="F:coproporphyrinogen oxidase activity"/>
    <property type="evidence" value="ECO:0007669"/>
    <property type="project" value="InterPro"/>
</dbReference>
<dbReference type="STRING" id="521095.Apar_0799"/>
<dbReference type="SMART" id="SM00729">
    <property type="entry name" value="Elp3"/>
    <property type="match status" value="1"/>
</dbReference>
<feature type="domain" description="Radical SAM core" evidence="4">
    <location>
        <begin position="8"/>
        <end position="241"/>
    </location>
</feature>
<dbReference type="SFLD" id="SFLDS00029">
    <property type="entry name" value="Radical_SAM"/>
    <property type="match status" value="1"/>
</dbReference>
<dbReference type="NCBIfam" id="TIGR00539">
    <property type="entry name" value="hemN_rel"/>
    <property type="match status" value="1"/>
</dbReference>
<evidence type="ECO:0000259" key="4">
    <source>
        <dbReference type="PROSITE" id="PS51918"/>
    </source>
</evidence>
<dbReference type="OrthoDB" id="9808022at2"/>
<dbReference type="KEGG" id="apv:Apar_0799"/>
<dbReference type="SFLD" id="SFLDG01065">
    <property type="entry name" value="anaerobic_coproporphyrinogen-I"/>
    <property type="match status" value="1"/>
</dbReference>
<dbReference type="PANTHER" id="PTHR13932">
    <property type="entry name" value="COPROPORPHYRINIGEN III OXIDASE"/>
    <property type="match status" value="1"/>
</dbReference>
<dbReference type="AlphaFoldDB" id="C8W6Y8"/>
<dbReference type="InterPro" id="IPR007197">
    <property type="entry name" value="rSAM"/>
</dbReference>
<comment type="function">
    <text evidence="3">Probably acts as a heme chaperone, transferring heme to an unknown acceptor. Binds one molecule of heme per monomer, possibly covalently. Binds 1 [4Fe-4S] cluster. The cluster is coordinated with 3 cysteines and an exchangeable S-adenosyl-L-methionine.</text>
</comment>